<name>A0AAV4VUV8_CAEEX</name>
<reference evidence="2 3" key="1">
    <citation type="submission" date="2021-06" db="EMBL/GenBank/DDBJ databases">
        <title>Caerostris extrusa draft genome.</title>
        <authorList>
            <person name="Kono N."/>
            <person name="Arakawa K."/>
        </authorList>
    </citation>
    <scope>NUCLEOTIDE SEQUENCE [LARGE SCALE GENOMIC DNA]</scope>
</reference>
<feature type="region of interest" description="Disordered" evidence="1">
    <location>
        <begin position="78"/>
        <end position="108"/>
    </location>
</feature>
<keyword evidence="3" id="KW-1185">Reference proteome</keyword>
<sequence>MTHCRVIGTRNTFRSGLTLWSLLPKIQWSNSFQKGFRYNGGHQNSVCSFTDQSIIALEQQSRFYYQMWKSRNAKDINVNNKTLKKERTKKNEKEQENPQKSWNSRCTKKNKKTEKGYIQAEVNLAYFIAGVICSNPISQLAKLGIRTMEMDGHYQGCHGLWGQIPGAPEIPERTAPTSAVGAEGGCPPNSSRPSTSNVEKGIAFKSPVFPFVSTTLCQVGPASEMAMGTSF</sequence>
<dbReference type="Proteomes" id="UP001054945">
    <property type="component" value="Unassembled WGS sequence"/>
</dbReference>
<dbReference type="AlphaFoldDB" id="A0AAV4VUV8"/>
<evidence type="ECO:0000313" key="3">
    <source>
        <dbReference type="Proteomes" id="UP001054945"/>
    </source>
</evidence>
<dbReference type="EMBL" id="BPLR01015121">
    <property type="protein sequence ID" value="GIY73783.1"/>
    <property type="molecule type" value="Genomic_DNA"/>
</dbReference>
<evidence type="ECO:0000256" key="1">
    <source>
        <dbReference type="SAM" id="MobiDB-lite"/>
    </source>
</evidence>
<feature type="compositionally biased region" description="Basic and acidic residues" evidence="1">
    <location>
        <begin position="83"/>
        <end position="97"/>
    </location>
</feature>
<gene>
    <name evidence="2" type="ORF">CEXT_381951</name>
</gene>
<organism evidence="2 3">
    <name type="scientific">Caerostris extrusa</name>
    <name type="common">Bark spider</name>
    <name type="synonym">Caerostris bankana</name>
    <dbReference type="NCBI Taxonomy" id="172846"/>
    <lineage>
        <taxon>Eukaryota</taxon>
        <taxon>Metazoa</taxon>
        <taxon>Ecdysozoa</taxon>
        <taxon>Arthropoda</taxon>
        <taxon>Chelicerata</taxon>
        <taxon>Arachnida</taxon>
        <taxon>Araneae</taxon>
        <taxon>Araneomorphae</taxon>
        <taxon>Entelegynae</taxon>
        <taxon>Araneoidea</taxon>
        <taxon>Araneidae</taxon>
        <taxon>Caerostris</taxon>
    </lineage>
</organism>
<evidence type="ECO:0000313" key="2">
    <source>
        <dbReference type="EMBL" id="GIY73783.1"/>
    </source>
</evidence>
<comment type="caution">
    <text evidence="2">The sequence shown here is derived from an EMBL/GenBank/DDBJ whole genome shotgun (WGS) entry which is preliminary data.</text>
</comment>
<feature type="compositionally biased region" description="Polar residues" evidence="1">
    <location>
        <begin position="188"/>
        <end position="197"/>
    </location>
</feature>
<feature type="region of interest" description="Disordered" evidence="1">
    <location>
        <begin position="172"/>
        <end position="197"/>
    </location>
</feature>
<protein>
    <submittedName>
        <fullName evidence="2">Uncharacterized protein</fullName>
    </submittedName>
</protein>
<proteinExistence type="predicted"/>
<accession>A0AAV4VUV8</accession>